<reference evidence="2" key="1">
    <citation type="submission" date="2021-05" db="EMBL/GenBank/DDBJ databases">
        <authorList>
            <person name="Alioto T."/>
            <person name="Alioto T."/>
            <person name="Gomez Garrido J."/>
        </authorList>
    </citation>
    <scope>NUCLEOTIDE SEQUENCE</scope>
</reference>
<protein>
    <submittedName>
        <fullName evidence="2">Uncharacterized protein</fullName>
    </submittedName>
</protein>
<dbReference type="EMBL" id="HBUF01221660">
    <property type="protein sequence ID" value="CAG6669681.1"/>
    <property type="molecule type" value="Transcribed_RNA"/>
</dbReference>
<dbReference type="EMBL" id="HBUF01221659">
    <property type="protein sequence ID" value="CAG6669679.1"/>
    <property type="molecule type" value="Transcribed_RNA"/>
</dbReference>
<feature type="transmembrane region" description="Helical" evidence="1">
    <location>
        <begin position="7"/>
        <end position="31"/>
    </location>
</feature>
<name>A0A8D8WTE0_9HEMI</name>
<organism evidence="2">
    <name type="scientific">Cacopsylla melanoneura</name>
    <dbReference type="NCBI Taxonomy" id="428564"/>
    <lineage>
        <taxon>Eukaryota</taxon>
        <taxon>Metazoa</taxon>
        <taxon>Ecdysozoa</taxon>
        <taxon>Arthropoda</taxon>
        <taxon>Hexapoda</taxon>
        <taxon>Insecta</taxon>
        <taxon>Pterygota</taxon>
        <taxon>Neoptera</taxon>
        <taxon>Paraneoptera</taxon>
        <taxon>Hemiptera</taxon>
        <taxon>Sternorrhyncha</taxon>
        <taxon>Psylloidea</taxon>
        <taxon>Psyllidae</taxon>
        <taxon>Psyllinae</taxon>
        <taxon>Cacopsylla</taxon>
    </lineage>
</organism>
<dbReference type="EMBL" id="HBUF01221658">
    <property type="protein sequence ID" value="CAG6669677.1"/>
    <property type="molecule type" value="Transcribed_RNA"/>
</dbReference>
<proteinExistence type="predicted"/>
<keyword evidence="1" id="KW-0812">Transmembrane</keyword>
<keyword evidence="1" id="KW-1133">Transmembrane helix</keyword>
<evidence type="ECO:0000313" key="2">
    <source>
        <dbReference type="EMBL" id="CAG6669679.1"/>
    </source>
</evidence>
<dbReference type="AlphaFoldDB" id="A0A8D8WTE0"/>
<keyword evidence="1" id="KW-0472">Membrane</keyword>
<sequence length="109" mass="12704">MITIRECISLMCSVDTIMFTMMTGILISFHWNGCIDLIRNLNYNGMDTAFVRVFGFAARFRFYFDISLKLSSSNGGESRIHDLVWGLNSIAEWCEGRRMKYCRTRRCYG</sequence>
<accession>A0A8D8WTE0</accession>
<evidence type="ECO:0000256" key="1">
    <source>
        <dbReference type="SAM" id="Phobius"/>
    </source>
</evidence>